<name>A0ABD4WK70_BACUN</name>
<dbReference type="Proteomes" id="UP001215818">
    <property type="component" value="Unassembled WGS sequence"/>
</dbReference>
<dbReference type="RefSeq" id="WP_229126676.1">
    <property type="nucleotide sequence ID" value="NZ_JADMRM010000028.1"/>
</dbReference>
<dbReference type="AlphaFoldDB" id="A0ABD4WK70"/>
<evidence type="ECO:0000313" key="2">
    <source>
        <dbReference type="Proteomes" id="UP001215818"/>
    </source>
</evidence>
<organism evidence="1 2">
    <name type="scientific">Bacteroides uniformis</name>
    <dbReference type="NCBI Taxonomy" id="820"/>
    <lineage>
        <taxon>Bacteria</taxon>
        <taxon>Pseudomonadati</taxon>
        <taxon>Bacteroidota</taxon>
        <taxon>Bacteroidia</taxon>
        <taxon>Bacteroidales</taxon>
        <taxon>Bacteroidaceae</taxon>
        <taxon>Bacteroides</taxon>
    </lineage>
</organism>
<reference evidence="1 2" key="1">
    <citation type="submission" date="2022-10" db="EMBL/GenBank/DDBJ databases">
        <title>Human gut microbiome strain richness.</title>
        <authorList>
            <person name="Chen-Liaw A."/>
        </authorList>
    </citation>
    <scope>NUCLEOTIDE SEQUENCE [LARGE SCALE GENOMIC DNA]</scope>
    <source>
        <strain evidence="1 2">D53st1_B1_D53t1_180928</strain>
    </source>
</reference>
<proteinExistence type="predicted"/>
<comment type="caution">
    <text evidence="1">The sequence shown here is derived from an EMBL/GenBank/DDBJ whole genome shotgun (WGS) entry which is preliminary data.</text>
</comment>
<protein>
    <submittedName>
        <fullName evidence="1">Uncharacterized protein</fullName>
    </submittedName>
</protein>
<dbReference type="EMBL" id="JAQNRK010000024">
    <property type="protein sequence ID" value="MDC1796048.1"/>
    <property type="molecule type" value="Genomic_DNA"/>
</dbReference>
<sequence>MMRILILIIMLLPCSLGMYASAIDSLLSVLDKTIVMRRQYEEEKERYISLIKDELKQGRLTDMERYLIQNRLFAEYNSYISDSALHYINENILIATRLNNRQWINSSILNKVHILNTSGLFVEAMELLKSLPRNTLEGENIVDYYVCFENLYLYQAEYATDRNYVNNYLRIANLYRDSIISLVPEDTYRYVVVHAPQLIDQGKSQEAICLLKNFLPRLKSNTREYAVATSILAFAYHVVGNKI</sequence>
<gene>
    <name evidence="1" type="ORF">POY73_18160</name>
</gene>
<evidence type="ECO:0000313" key="1">
    <source>
        <dbReference type="EMBL" id="MDC1796048.1"/>
    </source>
</evidence>
<accession>A0ABD4WK70</accession>